<dbReference type="Proteomes" id="UP000616724">
    <property type="component" value="Unassembled WGS sequence"/>
</dbReference>
<evidence type="ECO:0000313" key="1">
    <source>
        <dbReference type="EMBL" id="GIH81448.1"/>
    </source>
</evidence>
<comment type="caution">
    <text evidence="1">The sequence shown here is derived from an EMBL/GenBank/DDBJ whole genome shotgun (WGS) entry which is preliminary data.</text>
</comment>
<name>A0A8J3S0K1_9ACTN</name>
<sequence>MSDRHVTIGNVPSPRHDSLIQLFRGRPELAVELLRDLLGQHLPVTSLIRPEKTTFNTRPSDDIEADLVLVLGPPTAPAHAIIVEIQQDKSKDPRQLARYAVALWLQSRCDVTVLVVCPDATTAAYYAKPIDFGLTGCRLQAQVLGPDDIPVITDAQQAAAQPELATLAVMMHGRRERKVVEAFTAALTDLPGEHAPKYYEYAFSMAAPEVRNLLEEIMASTTWPVYSPFAREHYGRGLEEGKTLGRVEGETKGKAEGKAEEAARMVLVVLEARGLPVPEEMRTRITACTDLAQLESWASRAVTAPTVHDLFGETGEENH</sequence>
<dbReference type="EMBL" id="BOOH01000077">
    <property type="protein sequence ID" value="GIH81448.1"/>
    <property type="molecule type" value="Genomic_DNA"/>
</dbReference>
<dbReference type="PANTHER" id="PTHR34613">
    <property type="entry name" value="SLL0800 PROTEIN"/>
    <property type="match status" value="1"/>
</dbReference>
<dbReference type="AlphaFoldDB" id="A0A8J3S0K1"/>
<organism evidence="1 2">
    <name type="scientific">Planobispora longispora</name>
    <dbReference type="NCBI Taxonomy" id="28887"/>
    <lineage>
        <taxon>Bacteria</taxon>
        <taxon>Bacillati</taxon>
        <taxon>Actinomycetota</taxon>
        <taxon>Actinomycetes</taxon>
        <taxon>Streptosporangiales</taxon>
        <taxon>Streptosporangiaceae</taxon>
        <taxon>Planobispora</taxon>
    </lineage>
</organism>
<dbReference type="PANTHER" id="PTHR34613:SF1">
    <property type="entry name" value="SLL6017 PROTEIN"/>
    <property type="match status" value="1"/>
</dbReference>
<evidence type="ECO:0000313" key="2">
    <source>
        <dbReference type="Proteomes" id="UP000616724"/>
    </source>
</evidence>
<reference evidence="1 2" key="1">
    <citation type="submission" date="2021-01" db="EMBL/GenBank/DDBJ databases">
        <title>Whole genome shotgun sequence of Planobispora longispora NBRC 13918.</title>
        <authorList>
            <person name="Komaki H."/>
            <person name="Tamura T."/>
        </authorList>
    </citation>
    <scope>NUCLEOTIDE SEQUENCE [LARGE SCALE GENOMIC DNA]</scope>
    <source>
        <strain evidence="1 2">NBRC 13918</strain>
    </source>
</reference>
<proteinExistence type="predicted"/>
<gene>
    <name evidence="1" type="ORF">Plo01_78770</name>
</gene>
<keyword evidence="2" id="KW-1185">Reference proteome</keyword>
<accession>A0A8J3S0K1</accession>
<protein>
    <submittedName>
        <fullName evidence="1">Uncharacterized protein</fullName>
    </submittedName>
</protein>